<evidence type="ECO:0000313" key="18">
    <source>
        <dbReference type="Proteomes" id="UP000824755"/>
    </source>
</evidence>
<dbReference type="Gene3D" id="3.30.420.10">
    <property type="entry name" value="Ribonuclease H-like superfamily/Ribonuclease H"/>
    <property type="match status" value="1"/>
</dbReference>
<dbReference type="Pfam" id="PF26016">
    <property type="entry name" value="ExoI_C"/>
    <property type="match status" value="1"/>
</dbReference>
<organism evidence="17 18">
    <name type="scientific">Lysobacter soyae</name>
    <dbReference type="NCBI Taxonomy" id="2764185"/>
    <lineage>
        <taxon>Bacteria</taxon>
        <taxon>Pseudomonadati</taxon>
        <taxon>Pseudomonadota</taxon>
        <taxon>Gammaproteobacteria</taxon>
        <taxon>Lysobacterales</taxon>
        <taxon>Lysobacteraceae</taxon>
        <taxon>Lysobacter</taxon>
    </lineage>
</organism>
<dbReference type="Gene3D" id="1.20.1280.70">
    <property type="entry name" value="Exonuclease ExoI, domain 3"/>
    <property type="match status" value="1"/>
</dbReference>
<dbReference type="Proteomes" id="UP000824755">
    <property type="component" value="Chromosome"/>
</dbReference>
<evidence type="ECO:0000256" key="4">
    <source>
        <dbReference type="ARBA" id="ARBA00019900"/>
    </source>
</evidence>
<feature type="domain" description="ExoI C-terminal" evidence="16">
    <location>
        <begin position="359"/>
        <end position="480"/>
    </location>
</feature>
<accession>A0ABX8WSR3</accession>
<dbReference type="PIRSF" id="PIRSF000977">
    <property type="entry name" value="Exodeoxyribonuclease_I"/>
    <property type="match status" value="1"/>
</dbReference>
<dbReference type="Pfam" id="PF00929">
    <property type="entry name" value="RNase_T"/>
    <property type="match status" value="1"/>
</dbReference>
<dbReference type="InterPro" id="IPR038649">
    <property type="entry name" value="EXOI_SH3_sf"/>
</dbReference>
<evidence type="ECO:0000256" key="11">
    <source>
        <dbReference type="ARBA" id="ARBA00023125"/>
    </source>
</evidence>
<gene>
    <name evidence="17" type="primary">sbcB</name>
    <name evidence="17" type="ORF">H8L67_05095</name>
</gene>
<comment type="cofactor">
    <cofactor evidence="2">
        <name>Mg(2+)</name>
        <dbReference type="ChEBI" id="CHEBI:18420"/>
    </cofactor>
</comment>
<protein>
    <recommendedName>
        <fullName evidence="4 14">Exodeoxyribonuclease I</fullName>
        <ecNumber evidence="3 14">3.1.11.1</ecNumber>
    </recommendedName>
</protein>
<comment type="catalytic activity">
    <reaction evidence="1 14">
        <text>Exonucleolytic cleavage in the 3'- to 5'-direction to yield nucleoside 5'-phosphates.</text>
        <dbReference type="EC" id="3.1.11.1"/>
    </reaction>
</comment>
<name>A0ABX8WSR3_9GAMM</name>
<dbReference type="PROSITE" id="PS51784">
    <property type="entry name" value="EXOI_SH3"/>
    <property type="match status" value="1"/>
</dbReference>
<dbReference type="SUPFAM" id="SSF53098">
    <property type="entry name" value="Ribonuclease H-like"/>
    <property type="match status" value="1"/>
</dbReference>
<keyword evidence="6" id="KW-0479">Metal-binding</keyword>
<evidence type="ECO:0000256" key="14">
    <source>
        <dbReference type="PIRNR" id="PIRNR000977"/>
    </source>
</evidence>
<keyword evidence="9 14" id="KW-0269">Exonuclease</keyword>
<dbReference type="Gene3D" id="3.30.1520.20">
    <property type="entry name" value="Exonuclease ExoI, domain 2"/>
    <property type="match status" value="1"/>
</dbReference>
<dbReference type="PROSITE" id="PS51785">
    <property type="entry name" value="EXOI_C"/>
    <property type="match status" value="1"/>
</dbReference>
<dbReference type="InterPro" id="IPR023607">
    <property type="entry name" value="Exodeoxyribonuclease_I"/>
</dbReference>
<evidence type="ECO:0000256" key="3">
    <source>
        <dbReference type="ARBA" id="ARBA00012108"/>
    </source>
</evidence>
<dbReference type="InterPro" id="IPR034747">
    <property type="entry name" value="EXOI_SH3"/>
</dbReference>
<keyword evidence="18" id="KW-1185">Reference proteome</keyword>
<dbReference type="Gene3D" id="1.10.287.1240">
    <property type="match status" value="1"/>
</dbReference>
<dbReference type="CDD" id="cd06138">
    <property type="entry name" value="ExoI_N"/>
    <property type="match status" value="1"/>
</dbReference>
<feature type="domain" description="ExoI SH3-like" evidence="15">
    <location>
        <begin position="198"/>
        <end position="353"/>
    </location>
</feature>
<evidence type="ECO:0000259" key="16">
    <source>
        <dbReference type="PROSITE" id="PS51785"/>
    </source>
</evidence>
<dbReference type="SMART" id="SM00479">
    <property type="entry name" value="EXOIII"/>
    <property type="match status" value="1"/>
</dbReference>
<keyword evidence="12 14" id="KW-0234">DNA repair</keyword>
<evidence type="ECO:0000256" key="5">
    <source>
        <dbReference type="ARBA" id="ARBA00022722"/>
    </source>
</evidence>
<evidence type="ECO:0000256" key="9">
    <source>
        <dbReference type="ARBA" id="ARBA00022839"/>
    </source>
</evidence>
<dbReference type="InterPro" id="IPR013620">
    <property type="entry name" value="Exonuc_1_SH3"/>
</dbReference>
<dbReference type="EMBL" id="CP080544">
    <property type="protein sequence ID" value="QYR53849.1"/>
    <property type="molecule type" value="Genomic_DNA"/>
</dbReference>
<evidence type="ECO:0000256" key="12">
    <source>
        <dbReference type="ARBA" id="ARBA00023204"/>
    </source>
</evidence>
<dbReference type="PANTHER" id="PTHR30231:SF41">
    <property type="entry name" value="DNA POLYMERASE III SUBUNIT EPSILON"/>
    <property type="match status" value="1"/>
</dbReference>
<evidence type="ECO:0000256" key="6">
    <source>
        <dbReference type="ARBA" id="ARBA00022723"/>
    </source>
</evidence>
<dbReference type="InterPro" id="IPR036397">
    <property type="entry name" value="RNaseH_sf"/>
</dbReference>
<dbReference type="InterPro" id="IPR013520">
    <property type="entry name" value="Ribonucl_H"/>
</dbReference>
<dbReference type="InterPro" id="IPR012337">
    <property type="entry name" value="RNaseH-like_sf"/>
</dbReference>
<keyword evidence="5 14" id="KW-0540">Nuclease</keyword>
<dbReference type="Pfam" id="PF08411">
    <property type="entry name" value="ExoI_SH3"/>
    <property type="match status" value="1"/>
</dbReference>
<comment type="subunit">
    <text evidence="13">Monomer. Interacts with ssb (via C-terminus); this interaction stimulates the exonuclease activity by recruiting the enzyme to its substrate.</text>
</comment>
<evidence type="ECO:0000259" key="15">
    <source>
        <dbReference type="PROSITE" id="PS51784"/>
    </source>
</evidence>
<keyword evidence="8 14" id="KW-0378">Hydrolase</keyword>
<evidence type="ECO:0000256" key="8">
    <source>
        <dbReference type="ARBA" id="ARBA00022801"/>
    </source>
</evidence>
<dbReference type="NCBIfam" id="NF008746">
    <property type="entry name" value="PRK11779.1"/>
    <property type="match status" value="1"/>
</dbReference>
<evidence type="ECO:0000256" key="7">
    <source>
        <dbReference type="ARBA" id="ARBA00022763"/>
    </source>
</evidence>
<dbReference type="InterPro" id="IPR058561">
    <property type="entry name" value="Exonuc_1_C"/>
</dbReference>
<evidence type="ECO:0000313" key="17">
    <source>
        <dbReference type="EMBL" id="QYR53849.1"/>
    </source>
</evidence>
<dbReference type="GO" id="GO:0008310">
    <property type="term" value="F:single-stranded DNA 3'-5' DNA exonuclease activity"/>
    <property type="evidence" value="ECO:0007669"/>
    <property type="project" value="UniProtKB-EC"/>
</dbReference>
<evidence type="ECO:0000256" key="10">
    <source>
        <dbReference type="ARBA" id="ARBA00022842"/>
    </source>
</evidence>
<keyword evidence="11" id="KW-0238">DNA-binding</keyword>
<reference evidence="17 18" key="1">
    <citation type="submission" date="2021-08" db="EMBL/GenBank/DDBJ databases">
        <title>Lysobacter sp. strain CJ11 Genome sequencing and assembly.</title>
        <authorList>
            <person name="Kim I."/>
        </authorList>
    </citation>
    <scope>NUCLEOTIDE SEQUENCE [LARGE SCALE GENOMIC DNA]</scope>
    <source>
        <strain evidence="17 18">CJ11</strain>
    </source>
</reference>
<dbReference type="EC" id="3.1.11.1" evidence="3 14"/>
<dbReference type="RefSeq" id="WP_220380654.1">
    <property type="nucleotide sequence ID" value="NZ_CP080544.1"/>
</dbReference>
<sequence length="485" mass="55179">MSQSYLFYDLETWGLDPRKTRIAQFAAIRTNAELEEIDAPVSLFVRPSDDFLPCPESALITGITPQQADAEGLLEADAIAQIHALMAEPETCTLGFNTLKFDDAFIRHALYRNFHDPYEREYREGNTRWDIFNVIRATHALRPEGIQWRPREDDPDATSFKLEHLAEDNDLRVGSAHEALSDVRATIGLARLVKDRQPKLWHYLGKLRDKRHVQGMIDLAGMTPLLHIAGRYPARQRNAAIVVPLSEHPVNRNQIIFLRMDVPADALLSDSADAVKTRYFSRREALPEGMSRPPFTDIRINESPTLLPLGDLRSADFERMNIDMTEVERNIAFARKHRNALAALARHVFAPEDGKEGNAGNDVDAALYDGFIPPADKSLFSRIRACTPEALGQEGFRFQDRRMPELFFRYRGRNWPALLNFDEQVQWQAHRRSRLLDGVQTPYTLAAHAEKVHALREIHADQPQKLAILDAMDAWRQAIGHSLGT</sequence>
<evidence type="ECO:0000256" key="1">
    <source>
        <dbReference type="ARBA" id="ARBA00000563"/>
    </source>
</evidence>
<proteinExistence type="predicted"/>
<dbReference type="PANTHER" id="PTHR30231">
    <property type="entry name" value="DNA POLYMERASE III SUBUNIT EPSILON"/>
    <property type="match status" value="1"/>
</dbReference>
<evidence type="ECO:0000256" key="2">
    <source>
        <dbReference type="ARBA" id="ARBA00001946"/>
    </source>
</evidence>
<evidence type="ECO:0000256" key="13">
    <source>
        <dbReference type="ARBA" id="ARBA00046792"/>
    </source>
</evidence>
<keyword evidence="7 14" id="KW-0227">DNA damage</keyword>
<keyword evidence="10" id="KW-0460">Magnesium</keyword>